<evidence type="ECO:0000313" key="3">
    <source>
        <dbReference type="Proteomes" id="UP000004217"/>
    </source>
</evidence>
<dbReference type="RefSeq" id="WP_007490460.1">
    <property type="nucleotide sequence ID" value="NZ_AGBF01000001.1"/>
</dbReference>
<reference evidence="2 3" key="1">
    <citation type="submission" date="2011-08" db="EMBL/GenBank/DDBJ databases">
        <authorList>
            <person name="Lin Y."/>
            <person name="Hao X."/>
            <person name="Johnstone L."/>
            <person name="Miller S.J."/>
            <person name="Wei G."/>
            <person name="Rensing C."/>
        </authorList>
    </citation>
    <scope>NUCLEOTIDE SEQUENCE [LARGE SCALE GENOMIC DNA]</scope>
    <source>
        <strain evidence="2 3">K42</strain>
    </source>
</reference>
<keyword evidence="3" id="KW-1185">Reference proteome</keyword>
<organism evidence="2 3">
    <name type="scientific">Streptomyces zinciresistens K42</name>
    <dbReference type="NCBI Taxonomy" id="700597"/>
    <lineage>
        <taxon>Bacteria</taxon>
        <taxon>Bacillati</taxon>
        <taxon>Actinomycetota</taxon>
        <taxon>Actinomycetes</taxon>
        <taxon>Kitasatosporales</taxon>
        <taxon>Streptomycetaceae</taxon>
        <taxon>Streptomyces</taxon>
    </lineage>
</organism>
<evidence type="ECO:0000313" key="2">
    <source>
        <dbReference type="EMBL" id="EGX61779.1"/>
    </source>
</evidence>
<protein>
    <submittedName>
        <fullName evidence="2">Uncharacterized protein</fullName>
    </submittedName>
</protein>
<gene>
    <name evidence="2" type="ORF">SZN_00420</name>
</gene>
<proteinExistence type="predicted"/>
<sequence length="237" mass="25552">MSAVTEGDISPWATAIHRLVQWVGNGRTLTTTGQLRVADGLELVKLLGTGDDLHGGAGQRRLSSSRNLPGVQSLLTEAVDAGLLRTQRGRLIPVKKYAQQAATAEGVRRLLVANAHHSAQAALAPEAEHPDLGRVRLAALWTELSRNRQTSLVVSELAGMLWNTTTPGTSAIEQTQGSGERADERIEFDEVVSWVLLDYAYLGLLAMNPDRTLVQLTPTGSREYDERPALTAEASPS</sequence>
<comment type="caution">
    <text evidence="2">The sequence shown here is derived from an EMBL/GenBank/DDBJ whole genome shotgun (WGS) entry which is preliminary data.</text>
</comment>
<dbReference type="Proteomes" id="UP000004217">
    <property type="component" value="Unassembled WGS sequence"/>
</dbReference>
<name>G2G3N3_9ACTN</name>
<feature type="region of interest" description="Disordered" evidence="1">
    <location>
        <begin position="217"/>
        <end position="237"/>
    </location>
</feature>
<evidence type="ECO:0000256" key="1">
    <source>
        <dbReference type="SAM" id="MobiDB-lite"/>
    </source>
</evidence>
<accession>G2G3N3</accession>
<dbReference type="OrthoDB" id="9816539at2"/>
<dbReference type="EMBL" id="AGBF01000001">
    <property type="protein sequence ID" value="EGX61779.1"/>
    <property type="molecule type" value="Genomic_DNA"/>
</dbReference>
<dbReference type="AlphaFoldDB" id="G2G3N3"/>